<reference evidence="4 5" key="1">
    <citation type="journal article" date="2023" name="Commun. Biol.">
        <title>Genome analysis of Parmales, the sister group of diatoms, reveals the evolutionary specialization of diatoms from phago-mixotrophs to photoautotrophs.</title>
        <authorList>
            <person name="Ban H."/>
            <person name="Sato S."/>
            <person name="Yoshikawa S."/>
            <person name="Yamada K."/>
            <person name="Nakamura Y."/>
            <person name="Ichinomiya M."/>
            <person name="Sato N."/>
            <person name="Blanc-Mathieu R."/>
            <person name="Endo H."/>
            <person name="Kuwata A."/>
            <person name="Ogata H."/>
        </authorList>
    </citation>
    <scope>NUCLEOTIDE SEQUENCE [LARGE SCALE GENOMIC DNA]</scope>
</reference>
<evidence type="ECO:0000259" key="3">
    <source>
        <dbReference type="PROSITE" id="PS50157"/>
    </source>
</evidence>
<dbReference type="PROSITE" id="PS50157">
    <property type="entry name" value="ZINC_FINGER_C2H2_2"/>
    <property type="match status" value="1"/>
</dbReference>
<evidence type="ECO:0000256" key="1">
    <source>
        <dbReference type="PROSITE-ProRule" id="PRU00042"/>
    </source>
</evidence>
<dbReference type="SMART" id="SM00355">
    <property type="entry name" value="ZnF_C2H2"/>
    <property type="match status" value="3"/>
</dbReference>
<sequence>MKTQERREMEAALAVAARMEKLEQTKLNRAARANAVQNLLVDCGEKDHRGFACIFKTKDENVMRIHKATDHGIDVHILPMCPVPGCGERFSTGKSIKLHVKLKHPGHSHLIGGIEGGKRKGKMTAKEKQDAKNARRREKGKNDLQRECQEEGCDYRIQQNVSKEVAEKRMAIHRRLEHEGELLECPEEGCDWKTRRKLLMYEHEVLGCDAEEGGGERTEKCDDCAYTAIDGKGLELHGEEECLGNLGNGERKDSRKQFDSPALRNLHHKSAHCLSCKDCDAYFGTKDGLDAHRADVHFLDSAGRFLKGHPSLDSG</sequence>
<feature type="region of interest" description="Disordered" evidence="2">
    <location>
        <begin position="109"/>
        <end position="143"/>
    </location>
</feature>
<evidence type="ECO:0000313" key="5">
    <source>
        <dbReference type="Proteomes" id="UP001165060"/>
    </source>
</evidence>
<evidence type="ECO:0000256" key="2">
    <source>
        <dbReference type="SAM" id="MobiDB-lite"/>
    </source>
</evidence>
<protein>
    <recommendedName>
        <fullName evidence="3">C2H2-type domain-containing protein</fullName>
    </recommendedName>
</protein>
<keyword evidence="1" id="KW-0863">Zinc-finger</keyword>
<evidence type="ECO:0000313" key="4">
    <source>
        <dbReference type="EMBL" id="GMI22669.1"/>
    </source>
</evidence>
<gene>
    <name evidence="4" type="ORF">TeGR_g874</name>
</gene>
<keyword evidence="1" id="KW-0479">Metal-binding</keyword>
<accession>A0ABQ6MAF1</accession>
<comment type="caution">
    <text evidence="4">The sequence shown here is derived from an EMBL/GenBank/DDBJ whole genome shotgun (WGS) entry which is preliminary data.</text>
</comment>
<feature type="compositionally biased region" description="Basic and acidic residues" evidence="2">
    <location>
        <begin position="124"/>
        <end position="133"/>
    </location>
</feature>
<keyword evidence="1" id="KW-0862">Zinc</keyword>
<dbReference type="EMBL" id="BRYB01001302">
    <property type="protein sequence ID" value="GMI22669.1"/>
    <property type="molecule type" value="Genomic_DNA"/>
</dbReference>
<name>A0ABQ6MAF1_9STRA</name>
<proteinExistence type="predicted"/>
<organism evidence="4 5">
    <name type="scientific">Tetraparma gracilis</name>
    <dbReference type="NCBI Taxonomy" id="2962635"/>
    <lineage>
        <taxon>Eukaryota</taxon>
        <taxon>Sar</taxon>
        <taxon>Stramenopiles</taxon>
        <taxon>Ochrophyta</taxon>
        <taxon>Bolidophyceae</taxon>
        <taxon>Parmales</taxon>
        <taxon>Triparmaceae</taxon>
        <taxon>Tetraparma</taxon>
    </lineage>
</organism>
<keyword evidence="5" id="KW-1185">Reference proteome</keyword>
<feature type="domain" description="C2H2-type" evidence="3">
    <location>
        <begin position="79"/>
        <end position="109"/>
    </location>
</feature>
<dbReference type="InterPro" id="IPR013087">
    <property type="entry name" value="Znf_C2H2_type"/>
</dbReference>
<dbReference type="Proteomes" id="UP001165060">
    <property type="component" value="Unassembled WGS sequence"/>
</dbReference>
<dbReference type="PROSITE" id="PS00028">
    <property type="entry name" value="ZINC_FINGER_C2H2_1"/>
    <property type="match status" value="2"/>
</dbReference>